<sequence>MAGNRLSFQEMAISEIDRDNKKLQAEMWKQLQHTTYRRDFNKQSISSNKPCIRPKAMGRREAFCYGVTNYYAQPKSKTSLKAPTSK</sequence>
<gene>
    <name evidence="1" type="ORF">GE061_015512</name>
</gene>
<dbReference type="AlphaFoldDB" id="A0A6A4JS78"/>
<accession>A0A6A4JS78</accession>
<dbReference type="Proteomes" id="UP000466442">
    <property type="component" value="Unassembled WGS sequence"/>
</dbReference>
<name>A0A6A4JS78_APOLU</name>
<evidence type="ECO:0000313" key="2">
    <source>
        <dbReference type="Proteomes" id="UP000466442"/>
    </source>
</evidence>
<organism evidence="1 2">
    <name type="scientific">Apolygus lucorum</name>
    <name type="common">Small green plant bug</name>
    <name type="synonym">Lygocoris lucorum</name>
    <dbReference type="NCBI Taxonomy" id="248454"/>
    <lineage>
        <taxon>Eukaryota</taxon>
        <taxon>Metazoa</taxon>
        <taxon>Ecdysozoa</taxon>
        <taxon>Arthropoda</taxon>
        <taxon>Hexapoda</taxon>
        <taxon>Insecta</taxon>
        <taxon>Pterygota</taxon>
        <taxon>Neoptera</taxon>
        <taxon>Paraneoptera</taxon>
        <taxon>Hemiptera</taxon>
        <taxon>Heteroptera</taxon>
        <taxon>Panheteroptera</taxon>
        <taxon>Cimicomorpha</taxon>
        <taxon>Miridae</taxon>
        <taxon>Mirini</taxon>
        <taxon>Apolygus</taxon>
    </lineage>
</organism>
<evidence type="ECO:0000313" key="1">
    <source>
        <dbReference type="EMBL" id="KAF6209762.1"/>
    </source>
</evidence>
<keyword evidence="2" id="KW-1185">Reference proteome</keyword>
<comment type="caution">
    <text evidence="1">The sequence shown here is derived from an EMBL/GenBank/DDBJ whole genome shotgun (WGS) entry which is preliminary data.</text>
</comment>
<reference evidence="1" key="1">
    <citation type="journal article" date="2021" name="Mol. Ecol. Resour.">
        <title>Apolygus lucorum genome provides insights into omnivorousness and mesophyll feeding.</title>
        <authorList>
            <person name="Liu Y."/>
            <person name="Liu H."/>
            <person name="Wang H."/>
            <person name="Huang T."/>
            <person name="Liu B."/>
            <person name="Yang B."/>
            <person name="Yin L."/>
            <person name="Li B."/>
            <person name="Zhang Y."/>
            <person name="Zhang S."/>
            <person name="Jiang F."/>
            <person name="Zhang X."/>
            <person name="Ren Y."/>
            <person name="Wang B."/>
            <person name="Wang S."/>
            <person name="Lu Y."/>
            <person name="Wu K."/>
            <person name="Fan W."/>
            <person name="Wang G."/>
        </authorList>
    </citation>
    <scope>NUCLEOTIDE SEQUENCE</scope>
    <source>
        <strain evidence="1">12Hb</strain>
    </source>
</reference>
<dbReference type="EMBL" id="WIXP02000006">
    <property type="protein sequence ID" value="KAF6209762.1"/>
    <property type="molecule type" value="Genomic_DNA"/>
</dbReference>
<protein>
    <submittedName>
        <fullName evidence="1">Uncharacterized protein</fullName>
    </submittedName>
</protein>
<proteinExistence type="predicted"/>